<dbReference type="Proteomes" id="UP000789901">
    <property type="component" value="Unassembled WGS sequence"/>
</dbReference>
<keyword evidence="2" id="KW-1185">Reference proteome</keyword>
<evidence type="ECO:0000313" key="1">
    <source>
        <dbReference type="EMBL" id="CAG8828483.1"/>
    </source>
</evidence>
<accession>A0ABN7WE05</accession>
<organism evidence="1 2">
    <name type="scientific">Gigaspora margarita</name>
    <dbReference type="NCBI Taxonomy" id="4874"/>
    <lineage>
        <taxon>Eukaryota</taxon>
        <taxon>Fungi</taxon>
        <taxon>Fungi incertae sedis</taxon>
        <taxon>Mucoromycota</taxon>
        <taxon>Glomeromycotina</taxon>
        <taxon>Glomeromycetes</taxon>
        <taxon>Diversisporales</taxon>
        <taxon>Gigasporaceae</taxon>
        <taxon>Gigaspora</taxon>
    </lineage>
</organism>
<feature type="non-terminal residue" evidence="1">
    <location>
        <position position="318"/>
    </location>
</feature>
<name>A0ABN7WE05_GIGMA</name>
<protein>
    <submittedName>
        <fullName evidence="1">30346_t:CDS:1</fullName>
    </submittedName>
</protein>
<proteinExistence type="predicted"/>
<evidence type="ECO:0000313" key="2">
    <source>
        <dbReference type="Proteomes" id="UP000789901"/>
    </source>
</evidence>
<gene>
    <name evidence="1" type="ORF">GMARGA_LOCUS29710</name>
</gene>
<reference evidence="1 2" key="1">
    <citation type="submission" date="2021-06" db="EMBL/GenBank/DDBJ databases">
        <authorList>
            <person name="Kallberg Y."/>
            <person name="Tangrot J."/>
            <person name="Rosling A."/>
        </authorList>
    </citation>
    <scope>NUCLEOTIDE SEQUENCE [LARGE SCALE GENOMIC DNA]</scope>
    <source>
        <strain evidence="1 2">120-4 pot B 10/14</strain>
    </source>
</reference>
<dbReference type="EMBL" id="CAJVQB010040515">
    <property type="protein sequence ID" value="CAG8828483.1"/>
    <property type="molecule type" value="Genomic_DNA"/>
</dbReference>
<comment type="caution">
    <text evidence="1">The sequence shown here is derived from an EMBL/GenBank/DDBJ whole genome shotgun (WGS) entry which is preliminary data.</text>
</comment>
<sequence>MNANIDKNVLFDSIFIETHSELTTLNDEFNELYKHYNTNENGDELVNEEELFIENQTSNDNIIEQVDGFESDCFTHQEIALFHQIYQTNSIQHFIEHEEKKDQMSVQYNQAFLPKIQQTVCSAEKNMLFLGILEASVRQPTTDRGEIKQLVTIGKTKWEAIRTHYSKNDISPIVHGLKGLVSNHAIKFETILYVLTFIQNFATQHGLPSPVVEMIVVKKVLVVGKMMIISEVVVGKGCQGSESRSDCRELVVSSRHFREDIHPVIYLPACESYYSLFRLYNDTIIDQENNHLVSQSSFSRIWKRYLPGIKFLTARSDL</sequence>